<comment type="caution">
    <text evidence="1">The sequence shown here is derived from an EMBL/GenBank/DDBJ whole genome shotgun (WGS) entry which is preliminary data.</text>
</comment>
<dbReference type="Proteomes" id="UP001277183">
    <property type="component" value="Unassembled WGS sequence"/>
</dbReference>
<dbReference type="AlphaFoldDB" id="A0AAV4YIS8"/>
<accession>A0AAV4YIS8</accession>
<gene>
    <name evidence="1" type="ORF">KAM343_06190</name>
    <name evidence="2" type="ORF">SJS77_22205</name>
</gene>
<dbReference type="Proteomes" id="UP000886939">
    <property type="component" value="Unassembled WGS sequence"/>
</dbReference>
<dbReference type="RefSeq" id="WP_223915716.1">
    <property type="nucleotide sequence ID" value="NZ_BPNB01000016.1"/>
</dbReference>
<evidence type="ECO:0000313" key="2">
    <source>
        <dbReference type="EMBL" id="MDX7723115.1"/>
    </source>
</evidence>
<protein>
    <submittedName>
        <fullName evidence="2">DUF1788 domain-containing protein</fullName>
    </submittedName>
</protein>
<reference evidence="2" key="2">
    <citation type="submission" date="2023-11" db="EMBL/GenBank/DDBJ databases">
        <title>WGS of Aeromonas in Northern Israel.</title>
        <authorList>
            <person name="Hershko Y."/>
        </authorList>
    </citation>
    <scope>NUCLEOTIDE SEQUENCE</scope>
    <source>
        <strain evidence="2">77416</strain>
    </source>
</reference>
<dbReference type="Pfam" id="PF08747">
    <property type="entry name" value="BrxB"/>
    <property type="match status" value="1"/>
</dbReference>
<sequence length="204" mass="23485">MNTQQELAERLDAIRERLDNDDFLNNRGLGNEIGFYIFDYPPQFELMVRDYLALLVGRMAKLGRSFVHLNLFDEMLAMLQERKLLDKAFELEKKKGIDELAKALKGPLEQGRVAQHLVKKMDPAAQEFVLLSGLGQCWPLLRGHSLLNALHAHMGETPLVLFYPGRYNGLELYPFDLDTAEVAPANYYRAFQLVPQKRKFESRS</sequence>
<evidence type="ECO:0000313" key="3">
    <source>
        <dbReference type="Proteomes" id="UP000886939"/>
    </source>
</evidence>
<organism evidence="1 3">
    <name type="scientific">Aeromonas caviae</name>
    <name type="common">Aeromonas punctata</name>
    <dbReference type="NCBI Taxonomy" id="648"/>
    <lineage>
        <taxon>Bacteria</taxon>
        <taxon>Pseudomonadati</taxon>
        <taxon>Pseudomonadota</taxon>
        <taxon>Gammaproteobacteria</taxon>
        <taxon>Aeromonadales</taxon>
        <taxon>Aeromonadaceae</taxon>
        <taxon>Aeromonas</taxon>
    </lineage>
</organism>
<name>A0AAV4YIS8_AERCA</name>
<dbReference type="EMBL" id="JAWZVU010000215">
    <property type="protein sequence ID" value="MDX7723115.1"/>
    <property type="molecule type" value="Genomic_DNA"/>
</dbReference>
<dbReference type="EMBL" id="BPNI01000006">
    <property type="protein sequence ID" value="GJA39823.1"/>
    <property type="molecule type" value="Genomic_DNA"/>
</dbReference>
<reference evidence="1" key="1">
    <citation type="submission" date="2021-07" db="EMBL/GenBank/DDBJ databases">
        <title>Draft genome sequence of carbapenem-resistant Aeromonas spp. in Japan.</title>
        <authorList>
            <person name="Maehana S."/>
            <person name="Suzuki M."/>
            <person name="Kitasato H."/>
        </authorList>
    </citation>
    <scope>NUCLEOTIDE SEQUENCE</scope>
    <source>
        <strain evidence="1">KAM343</strain>
    </source>
</reference>
<evidence type="ECO:0000313" key="1">
    <source>
        <dbReference type="EMBL" id="GJA39823.1"/>
    </source>
</evidence>
<proteinExistence type="predicted"/>
<dbReference type="InterPro" id="IPR014858">
    <property type="entry name" value="BrxB"/>
</dbReference>